<feature type="region of interest" description="Disordered" evidence="1">
    <location>
        <begin position="78"/>
        <end position="98"/>
    </location>
</feature>
<accession>A0A150H316</accession>
<name>A0A150H316_GONPE</name>
<evidence type="ECO:0000256" key="1">
    <source>
        <dbReference type="SAM" id="MobiDB-lite"/>
    </source>
</evidence>
<sequence>MAAQAESLRPVLRAGELTMWTPGKAERRMSVDAGSASSGAAVHINDALVAAADKLPALRARMEEVSKRMSNVLQAIQEQKTLGRMQPTPLRSITPAKRAAEPDSIVGIIARGAQ</sequence>
<keyword evidence="3" id="KW-1185">Reference proteome</keyword>
<comment type="caution">
    <text evidence="2">The sequence shown here is derived from an EMBL/GenBank/DDBJ whole genome shotgun (WGS) entry which is preliminary data.</text>
</comment>
<protein>
    <submittedName>
        <fullName evidence="2">Uncharacterized protein</fullName>
    </submittedName>
</protein>
<evidence type="ECO:0000313" key="3">
    <source>
        <dbReference type="Proteomes" id="UP000075714"/>
    </source>
</evidence>
<dbReference type="AlphaFoldDB" id="A0A150H316"/>
<dbReference type="Proteomes" id="UP000075714">
    <property type="component" value="Unassembled WGS sequence"/>
</dbReference>
<dbReference type="OrthoDB" id="537389at2759"/>
<evidence type="ECO:0000313" key="2">
    <source>
        <dbReference type="EMBL" id="KXZ56382.1"/>
    </source>
</evidence>
<reference evidence="3" key="1">
    <citation type="journal article" date="2016" name="Nat. Commun.">
        <title>The Gonium pectorale genome demonstrates co-option of cell cycle regulation during the evolution of multicellularity.</title>
        <authorList>
            <person name="Hanschen E.R."/>
            <person name="Marriage T.N."/>
            <person name="Ferris P.J."/>
            <person name="Hamaji T."/>
            <person name="Toyoda A."/>
            <person name="Fujiyama A."/>
            <person name="Neme R."/>
            <person name="Noguchi H."/>
            <person name="Minakuchi Y."/>
            <person name="Suzuki M."/>
            <person name="Kawai-Toyooka H."/>
            <person name="Smith D.R."/>
            <person name="Sparks H."/>
            <person name="Anderson J."/>
            <person name="Bakaric R."/>
            <person name="Luria V."/>
            <person name="Karger A."/>
            <person name="Kirschner M.W."/>
            <person name="Durand P.M."/>
            <person name="Michod R.E."/>
            <person name="Nozaki H."/>
            <person name="Olson B.J."/>
        </authorList>
    </citation>
    <scope>NUCLEOTIDE SEQUENCE [LARGE SCALE GENOMIC DNA]</scope>
    <source>
        <strain evidence="3">NIES-2863</strain>
    </source>
</reference>
<gene>
    <name evidence="2" type="ORF">GPECTOR_1g339</name>
</gene>
<dbReference type="EMBL" id="LSYV01000002">
    <property type="protein sequence ID" value="KXZ56382.1"/>
    <property type="molecule type" value="Genomic_DNA"/>
</dbReference>
<organism evidence="2 3">
    <name type="scientific">Gonium pectorale</name>
    <name type="common">Green alga</name>
    <dbReference type="NCBI Taxonomy" id="33097"/>
    <lineage>
        <taxon>Eukaryota</taxon>
        <taxon>Viridiplantae</taxon>
        <taxon>Chlorophyta</taxon>
        <taxon>core chlorophytes</taxon>
        <taxon>Chlorophyceae</taxon>
        <taxon>CS clade</taxon>
        <taxon>Chlamydomonadales</taxon>
        <taxon>Volvocaceae</taxon>
        <taxon>Gonium</taxon>
    </lineage>
</organism>
<proteinExistence type="predicted"/>